<dbReference type="SUPFAM" id="SSF57938">
    <property type="entry name" value="DnaJ/Hsp40 cysteine-rich domain"/>
    <property type="match status" value="1"/>
</dbReference>
<dbReference type="PROSITE" id="PS51188">
    <property type="entry name" value="ZF_CR"/>
    <property type="match status" value="1"/>
</dbReference>
<evidence type="ECO:0000256" key="11">
    <source>
        <dbReference type="HAMAP-Rule" id="MF_01152"/>
    </source>
</evidence>
<sequence>MAPQREWFEKDYYEALGVSSTATAKEITSAYRKLARKSHPDANPGDLKAEERFKKISAAYDVIGNESKRAEYDEVRKLAASGAGPDGFPGGGGGGFGPGGMRFDSGDVGDLGDLLGGLFNRGGGGGGSGRRRQPTKGADLVTDVYLSFEDAAHGLTTGVQLSNEAPCPDCAGSGAAKGTQPRVCPDCAGTGVTQENQGLFGFSRPCASCNGSGSLIDTPCTTCRGIGRVRKPQEVRIRIPSGVSDGDTIRVAGKGEPSPGGRPGDLMVRVHVASHPRFTRDGLNLRLVEPISITDAALGSKLRVSTLDGTNVTLRIPEGTPTNKTFRVKGRGIETTKSTGDLLVTVEVETPTDLTAEQRDLLEQLDATLKSTRNSETNGS</sequence>
<feature type="binding site" evidence="11">
    <location>
        <position position="206"/>
    </location>
    <ligand>
        <name>Zn(2+)</name>
        <dbReference type="ChEBI" id="CHEBI:29105"/>
        <label>2</label>
    </ligand>
</feature>
<dbReference type="CDD" id="cd10719">
    <property type="entry name" value="DnaJ_zf"/>
    <property type="match status" value="1"/>
</dbReference>
<dbReference type="Proteomes" id="UP000727993">
    <property type="component" value="Unassembled WGS sequence"/>
</dbReference>
<evidence type="ECO:0000256" key="7">
    <source>
        <dbReference type="ARBA" id="ARBA00023016"/>
    </source>
</evidence>
<evidence type="ECO:0000313" key="16">
    <source>
        <dbReference type="Proteomes" id="UP000727993"/>
    </source>
</evidence>
<feature type="repeat" description="CXXCXGXG motif" evidence="11">
    <location>
        <begin position="167"/>
        <end position="174"/>
    </location>
</feature>
<dbReference type="Gene3D" id="1.10.287.110">
    <property type="entry name" value="DnaJ domain"/>
    <property type="match status" value="1"/>
</dbReference>
<keyword evidence="4 11" id="KW-0677">Repeat</keyword>
<feature type="binding site" evidence="11">
    <location>
        <position position="209"/>
    </location>
    <ligand>
        <name>Zn(2+)</name>
        <dbReference type="ChEBI" id="CHEBI:29105"/>
        <label>2</label>
    </ligand>
</feature>
<evidence type="ECO:0000256" key="2">
    <source>
        <dbReference type="ARBA" id="ARBA00022705"/>
    </source>
</evidence>
<dbReference type="Pfam" id="PF00684">
    <property type="entry name" value="DnaJ_CXXCXGXG"/>
    <property type="match status" value="1"/>
</dbReference>
<dbReference type="GO" id="GO:0005737">
    <property type="term" value="C:cytoplasm"/>
    <property type="evidence" value="ECO:0007669"/>
    <property type="project" value="UniProtKB-SubCell"/>
</dbReference>
<reference evidence="15 16" key="1">
    <citation type="submission" date="2020-10" db="EMBL/GenBank/DDBJ databases">
        <title>Connecting structure to function with the recovery of over 1000 high-quality activated sludge metagenome-assembled genomes encoding full-length rRNA genes using long-read sequencing.</title>
        <authorList>
            <person name="Singleton C.M."/>
            <person name="Petriglieri F."/>
            <person name="Kristensen J.M."/>
            <person name="Kirkegaard R.H."/>
            <person name="Michaelsen T.Y."/>
            <person name="Andersen M.H."/>
            <person name="Karst S.M."/>
            <person name="Dueholm M.S."/>
            <person name="Nielsen P.H."/>
            <person name="Albertsen M."/>
        </authorList>
    </citation>
    <scope>NUCLEOTIDE SEQUENCE [LARGE SCALE GENOMIC DNA]</scope>
    <source>
        <strain evidence="15">Lyne_18-Q3-R50-59_MAXAC.006</strain>
    </source>
</reference>
<dbReference type="Gene3D" id="2.60.260.20">
    <property type="entry name" value="Urease metallochaperone UreE, N-terminal domain"/>
    <property type="match status" value="2"/>
</dbReference>
<protein>
    <recommendedName>
        <fullName evidence="10 11">Chaperone protein DnaJ</fullName>
    </recommendedName>
</protein>
<organism evidence="15 16">
    <name type="scientific">Candidatus Neomicrothrix subdominans</name>
    <dbReference type="NCBI Taxonomy" id="2954438"/>
    <lineage>
        <taxon>Bacteria</taxon>
        <taxon>Bacillati</taxon>
        <taxon>Actinomycetota</taxon>
        <taxon>Acidimicrobiia</taxon>
        <taxon>Acidimicrobiales</taxon>
        <taxon>Microthrixaceae</taxon>
        <taxon>Candidatus Neomicrothrix</taxon>
    </lineage>
</organism>
<comment type="subunit">
    <text evidence="11">Homodimer.</text>
</comment>
<dbReference type="InterPro" id="IPR036869">
    <property type="entry name" value="J_dom_sf"/>
</dbReference>
<comment type="cofactor">
    <cofactor evidence="11">
        <name>Zn(2+)</name>
        <dbReference type="ChEBI" id="CHEBI:29105"/>
    </cofactor>
    <text evidence="11">Binds 2 Zn(2+) ions per monomer.</text>
</comment>
<dbReference type="EMBL" id="JADJZA010000006">
    <property type="protein sequence ID" value="MBK9297071.1"/>
    <property type="molecule type" value="Genomic_DNA"/>
</dbReference>
<dbReference type="Gene3D" id="2.10.230.10">
    <property type="entry name" value="Heat shock protein DnaJ, cysteine-rich domain"/>
    <property type="match status" value="1"/>
</dbReference>
<evidence type="ECO:0000256" key="6">
    <source>
        <dbReference type="ARBA" id="ARBA00022833"/>
    </source>
</evidence>
<dbReference type="FunFam" id="2.60.260.20:FF:000005">
    <property type="entry name" value="Chaperone protein dnaJ 1, mitochondrial"/>
    <property type="match status" value="1"/>
</dbReference>
<keyword evidence="5 11" id="KW-0863">Zinc-finger</keyword>
<comment type="domain">
    <text evidence="11">The J domain is necessary and sufficient to stimulate DnaK ATPase activity. Zinc center 1 plays an important role in the autonomous, DnaK-independent chaperone activity of DnaJ. Zinc center 2 is essential for interaction with DnaK and for DnaJ activity.</text>
</comment>
<keyword evidence="6 11" id="KW-0862">Zinc</keyword>
<keyword evidence="7 11" id="KW-0346">Stress response</keyword>
<dbReference type="PRINTS" id="PR00625">
    <property type="entry name" value="JDOMAIN"/>
</dbReference>
<dbReference type="PANTHER" id="PTHR43096">
    <property type="entry name" value="DNAJ HOMOLOG 1, MITOCHONDRIAL-RELATED"/>
    <property type="match status" value="1"/>
</dbReference>
<feature type="binding site" evidence="11">
    <location>
        <position position="187"/>
    </location>
    <ligand>
        <name>Zn(2+)</name>
        <dbReference type="ChEBI" id="CHEBI:29105"/>
        <label>2</label>
    </ligand>
</feature>
<evidence type="ECO:0000259" key="14">
    <source>
        <dbReference type="PROSITE" id="PS51188"/>
    </source>
</evidence>
<feature type="domain" description="CR-type" evidence="14">
    <location>
        <begin position="154"/>
        <end position="232"/>
    </location>
</feature>
<feature type="repeat" description="CXXCXGXG motif" evidence="11">
    <location>
        <begin position="206"/>
        <end position="213"/>
    </location>
</feature>
<feature type="binding site" evidence="11">
    <location>
        <position position="167"/>
    </location>
    <ligand>
        <name>Zn(2+)</name>
        <dbReference type="ChEBI" id="CHEBI:29105"/>
        <label>1</label>
    </ligand>
</feature>
<evidence type="ECO:0000256" key="3">
    <source>
        <dbReference type="ARBA" id="ARBA00022723"/>
    </source>
</evidence>
<feature type="binding site" evidence="11">
    <location>
        <position position="220"/>
    </location>
    <ligand>
        <name>Zn(2+)</name>
        <dbReference type="ChEBI" id="CHEBI:29105"/>
        <label>1</label>
    </ligand>
</feature>
<dbReference type="PROSITE" id="PS50076">
    <property type="entry name" value="DNAJ_2"/>
    <property type="match status" value="1"/>
</dbReference>
<proteinExistence type="inferred from homology"/>
<comment type="subcellular location">
    <subcellularLocation>
        <location evidence="11">Cytoplasm</location>
    </subcellularLocation>
</comment>
<evidence type="ECO:0000256" key="9">
    <source>
        <dbReference type="ARBA" id="ARBA00061004"/>
    </source>
</evidence>
<keyword evidence="3 11" id="KW-0479">Metal-binding</keyword>
<dbReference type="Pfam" id="PF01556">
    <property type="entry name" value="DnaJ_C"/>
    <property type="match status" value="1"/>
</dbReference>
<comment type="function">
    <text evidence="11">Participates actively in the response to hyperosmotic and heat shock by preventing the aggregation of stress-denatured proteins and by disaggregating proteins, also in an autonomous, DnaK-independent fashion. Unfolded proteins bind initially to DnaJ; upon interaction with the DnaJ-bound protein, DnaK hydrolyzes its bound ATP, resulting in the formation of a stable complex. GrpE releases ADP from DnaK; ATP binding to DnaK triggers the release of the substrate protein, thus completing the reaction cycle. Several rounds of ATP-dependent interactions between DnaJ, DnaK and GrpE are required for fully efficient folding. Also involved, together with DnaK and GrpE, in the DNA replication of plasmids through activation of initiation proteins.</text>
</comment>
<dbReference type="GO" id="GO:0005524">
    <property type="term" value="F:ATP binding"/>
    <property type="evidence" value="ECO:0007669"/>
    <property type="project" value="InterPro"/>
</dbReference>
<gene>
    <name evidence="11 15" type="primary">dnaJ</name>
    <name evidence="15" type="ORF">IPN02_09605</name>
</gene>
<dbReference type="SMART" id="SM00271">
    <property type="entry name" value="DnaJ"/>
    <property type="match status" value="1"/>
</dbReference>
<dbReference type="InterPro" id="IPR036410">
    <property type="entry name" value="HSP_DnaJ_Cys-rich_dom_sf"/>
</dbReference>
<evidence type="ECO:0000256" key="10">
    <source>
        <dbReference type="ARBA" id="ARBA00067609"/>
    </source>
</evidence>
<dbReference type="FunFam" id="2.10.230.10:FF:000002">
    <property type="entry name" value="Molecular chaperone DnaJ"/>
    <property type="match status" value="1"/>
</dbReference>
<dbReference type="SUPFAM" id="SSF49493">
    <property type="entry name" value="HSP40/DnaJ peptide-binding domain"/>
    <property type="match status" value="2"/>
</dbReference>
<feature type="domain" description="J" evidence="13">
    <location>
        <begin position="11"/>
        <end position="76"/>
    </location>
</feature>
<dbReference type="SUPFAM" id="SSF46565">
    <property type="entry name" value="Chaperone J-domain"/>
    <property type="match status" value="1"/>
</dbReference>
<dbReference type="InterPro" id="IPR012724">
    <property type="entry name" value="DnaJ"/>
</dbReference>
<feature type="zinc finger region" description="CR-type" evidence="12">
    <location>
        <begin position="154"/>
        <end position="232"/>
    </location>
</feature>
<dbReference type="NCBIfam" id="NF008035">
    <property type="entry name" value="PRK10767.1"/>
    <property type="match status" value="1"/>
</dbReference>
<dbReference type="InterPro" id="IPR001305">
    <property type="entry name" value="HSP_DnaJ_Cys-rich_dom"/>
</dbReference>
<evidence type="ECO:0000259" key="13">
    <source>
        <dbReference type="PROSITE" id="PS50076"/>
    </source>
</evidence>
<keyword evidence="1 11" id="KW-0963">Cytoplasm</keyword>
<dbReference type="GO" id="GO:0009408">
    <property type="term" value="P:response to heat"/>
    <property type="evidence" value="ECO:0007669"/>
    <property type="project" value="InterPro"/>
</dbReference>
<dbReference type="GO" id="GO:0008270">
    <property type="term" value="F:zinc ion binding"/>
    <property type="evidence" value="ECO:0007669"/>
    <property type="project" value="UniProtKB-UniRule"/>
</dbReference>
<dbReference type="CDD" id="cd06257">
    <property type="entry name" value="DnaJ"/>
    <property type="match status" value="1"/>
</dbReference>
<dbReference type="GO" id="GO:0006260">
    <property type="term" value="P:DNA replication"/>
    <property type="evidence" value="ECO:0007669"/>
    <property type="project" value="UniProtKB-KW"/>
</dbReference>
<dbReference type="InterPro" id="IPR002939">
    <property type="entry name" value="DnaJ_C"/>
</dbReference>
<dbReference type="InterPro" id="IPR001623">
    <property type="entry name" value="DnaJ_domain"/>
</dbReference>
<dbReference type="CDD" id="cd10747">
    <property type="entry name" value="DnaJ_C"/>
    <property type="match status" value="1"/>
</dbReference>
<evidence type="ECO:0000313" key="15">
    <source>
        <dbReference type="EMBL" id="MBK9297071.1"/>
    </source>
</evidence>
<feature type="binding site" evidence="11">
    <location>
        <position position="184"/>
    </location>
    <ligand>
        <name>Zn(2+)</name>
        <dbReference type="ChEBI" id="CHEBI:29105"/>
        <label>2</label>
    </ligand>
</feature>
<dbReference type="AlphaFoldDB" id="A0A936TD03"/>
<name>A0A936TD03_9ACTN</name>
<dbReference type="HAMAP" id="MF_01152">
    <property type="entry name" value="DnaJ"/>
    <property type="match status" value="1"/>
</dbReference>
<evidence type="ECO:0000256" key="1">
    <source>
        <dbReference type="ARBA" id="ARBA00022490"/>
    </source>
</evidence>
<keyword evidence="2 11" id="KW-0235">DNA replication</keyword>
<comment type="similarity">
    <text evidence="9 11">Belongs to the DnaJ family.</text>
</comment>
<evidence type="ECO:0000256" key="5">
    <source>
        <dbReference type="ARBA" id="ARBA00022771"/>
    </source>
</evidence>
<dbReference type="PANTHER" id="PTHR43096:SF54">
    <property type="entry name" value="CHAPERONE PROTEIN DNAJ 1"/>
    <property type="match status" value="1"/>
</dbReference>
<keyword evidence="8 11" id="KW-0143">Chaperone</keyword>
<evidence type="ECO:0000256" key="4">
    <source>
        <dbReference type="ARBA" id="ARBA00022737"/>
    </source>
</evidence>
<accession>A0A936TD03</accession>
<feature type="binding site" evidence="11">
    <location>
        <position position="223"/>
    </location>
    <ligand>
        <name>Zn(2+)</name>
        <dbReference type="ChEBI" id="CHEBI:29105"/>
        <label>1</label>
    </ligand>
</feature>
<feature type="binding site" evidence="11">
    <location>
        <position position="170"/>
    </location>
    <ligand>
        <name>Zn(2+)</name>
        <dbReference type="ChEBI" id="CHEBI:29105"/>
        <label>1</label>
    </ligand>
</feature>
<dbReference type="InterPro" id="IPR008971">
    <property type="entry name" value="HSP40/DnaJ_pept-bd"/>
</dbReference>
<dbReference type="GO" id="GO:0051082">
    <property type="term" value="F:unfolded protein binding"/>
    <property type="evidence" value="ECO:0007669"/>
    <property type="project" value="UniProtKB-UniRule"/>
</dbReference>
<evidence type="ECO:0000256" key="8">
    <source>
        <dbReference type="ARBA" id="ARBA00023186"/>
    </source>
</evidence>
<feature type="repeat" description="CXXCXGXG motif" evidence="11">
    <location>
        <begin position="184"/>
        <end position="191"/>
    </location>
</feature>
<feature type="repeat" description="CXXCXGXG motif" evidence="11">
    <location>
        <begin position="220"/>
        <end position="227"/>
    </location>
</feature>
<evidence type="ECO:0000256" key="12">
    <source>
        <dbReference type="PROSITE-ProRule" id="PRU00546"/>
    </source>
</evidence>
<dbReference type="Pfam" id="PF00226">
    <property type="entry name" value="DnaJ"/>
    <property type="match status" value="1"/>
</dbReference>
<comment type="caution">
    <text evidence="15">The sequence shown here is derived from an EMBL/GenBank/DDBJ whole genome shotgun (WGS) entry which is preliminary data.</text>
</comment>
<dbReference type="GO" id="GO:0042026">
    <property type="term" value="P:protein refolding"/>
    <property type="evidence" value="ECO:0007669"/>
    <property type="project" value="TreeGrafter"/>
</dbReference>
<dbReference type="GO" id="GO:0031072">
    <property type="term" value="F:heat shock protein binding"/>
    <property type="evidence" value="ECO:0007669"/>
    <property type="project" value="InterPro"/>
</dbReference>